<reference evidence="1 2" key="1">
    <citation type="submission" date="2023-02" db="EMBL/GenBank/DDBJ databases">
        <title>LHISI_Scaffold_Assembly.</title>
        <authorList>
            <person name="Stuart O.P."/>
            <person name="Cleave R."/>
            <person name="Magrath M.J.L."/>
            <person name="Mikheyev A.S."/>
        </authorList>
    </citation>
    <scope>NUCLEOTIDE SEQUENCE [LARGE SCALE GENOMIC DNA]</scope>
    <source>
        <strain evidence="1">Daus_M_001</strain>
        <tissue evidence="1">Leg muscle</tissue>
    </source>
</reference>
<comment type="caution">
    <text evidence="1">The sequence shown here is derived from an EMBL/GenBank/DDBJ whole genome shotgun (WGS) entry which is preliminary data.</text>
</comment>
<organism evidence="1 2">
    <name type="scientific">Dryococelus australis</name>
    <dbReference type="NCBI Taxonomy" id="614101"/>
    <lineage>
        <taxon>Eukaryota</taxon>
        <taxon>Metazoa</taxon>
        <taxon>Ecdysozoa</taxon>
        <taxon>Arthropoda</taxon>
        <taxon>Hexapoda</taxon>
        <taxon>Insecta</taxon>
        <taxon>Pterygota</taxon>
        <taxon>Neoptera</taxon>
        <taxon>Polyneoptera</taxon>
        <taxon>Phasmatodea</taxon>
        <taxon>Verophasmatodea</taxon>
        <taxon>Anareolatae</taxon>
        <taxon>Phasmatidae</taxon>
        <taxon>Eurycanthinae</taxon>
        <taxon>Dryococelus</taxon>
    </lineage>
</organism>
<gene>
    <name evidence="1" type="ORF">PR048_005092</name>
</gene>
<sequence>MVIVTREPCYNENIGQGKSLPKRGKRFADCAPELVPRDVELNTAKVTDMKTLLASHYGDKWIEGKCCQFFKKLFNHIEDSLQREAWDGEESVYCEHADVSQVQDFTSKVFVFQNSLHFPFFHYL</sequence>
<evidence type="ECO:0000313" key="2">
    <source>
        <dbReference type="Proteomes" id="UP001159363"/>
    </source>
</evidence>
<protein>
    <submittedName>
        <fullName evidence="1">Uncharacterized protein</fullName>
    </submittedName>
</protein>
<dbReference type="EMBL" id="JARBHB010000002">
    <property type="protein sequence ID" value="KAJ8892511.1"/>
    <property type="molecule type" value="Genomic_DNA"/>
</dbReference>
<dbReference type="Proteomes" id="UP001159363">
    <property type="component" value="Chromosome 2"/>
</dbReference>
<evidence type="ECO:0000313" key="1">
    <source>
        <dbReference type="EMBL" id="KAJ8892511.1"/>
    </source>
</evidence>
<keyword evidence="2" id="KW-1185">Reference proteome</keyword>
<proteinExistence type="predicted"/>
<name>A0ABQ9I798_9NEOP</name>
<accession>A0ABQ9I798</accession>